<feature type="domain" description="C2H2-type" evidence="2">
    <location>
        <begin position="161"/>
        <end position="183"/>
    </location>
</feature>
<accession>A0AAD2CQW9</accession>
<evidence type="ECO:0000256" key="1">
    <source>
        <dbReference type="SAM" id="MobiDB-lite"/>
    </source>
</evidence>
<dbReference type="PANTHER" id="PTHR13182:SF8">
    <property type="entry name" value="CYTOPLASMIC 60S SUBUNIT BIOGENESIS FACTOR ZNF622"/>
    <property type="match status" value="1"/>
</dbReference>
<dbReference type="InterPro" id="IPR036236">
    <property type="entry name" value="Znf_C2H2_sf"/>
</dbReference>
<dbReference type="Pfam" id="PF12756">
    <property type="entry name" value="zf-C2H2_2"/>
    <property type="match status" value="1"/>
</dbReference>
<evidence type="ECO:0000313" key="3">
    <source>
        <dbReference type="EMBL" id="CAJ1943531.1"/>
    </source>
</evidence>
<feature type="region of interest" description="Disordered" evidence="1">
    <location>
        <begin position="64"/>
        <end position="89"/>
    </location>
</feature>
<dbReference type="PROSITE" id="PS00028">
    <property type="entry name" value="ZINC_FINGER_C2H2_1"/>
    <property type="match status" value="1"/>
</dbReference>
<dbReference type="InterPro" id="IPR040025">
    <property type="entry name" value="Znf622/Rei1/Reh1"/>
</dbReference>
<dbReference type="InterPro" id="IPR041661">
    <property type="entry name" value="ZN622/Rei1/Reh1_Znf-C2H2"/>
</dbReference>
<dbReference type="GO" id="GO:0030687">
    <property type="term" value="C:preribosome, large subunit precursor"/>
    <property type="evidence" value="ECO:0007669"/>
    <property type="project" value="TreeGrafter"/>
</dbReference>
<evidence type="ECO:0000259" key="2">
    <source>
        <dbReference type="PROSITE" id="PS00028"/>
    </source>
</evidence>
<dbReference type="EMBL" id="CAKOGP040001113">
    <property type="protein sequence ID" value="CAJ1943531.1"/>
    <property type="molecule type" value="Genomic_DNA"/>
</dbReference>
<evidence type="ECO:0000313" key="4">
    <source>
        <dbReference type="Proteomes" id="UP001295423"/>
    </source>
</evidence>
<proteinExistence type="predicted"/>
<sequence>MASTLISTTAPGKVFSSRSELAEHYKSDWHKYNLKRREAGLPLLAENDFVTRWEAALALKREKDAKAKRGKDHIKNPEKKNKQKSGENKISVNESIAASQENPEINPYQSIFDSKSFDSLEENVSYMNKNYGFFIPDSEHLTDLEGLLGYCHEKVKLGHYCLYCSRVFPTWQGCQNHMISTRHTKLRYEQGFWEELDPFYDFTRDNQNFMGDSNNDEKGEEVASNNIKNIAVTDDDDEDWEDVSETGDDDDDSAREFRGYEKEIARFGLDITPLGELVFPDGRIVGHRALHKYYKQNIRSTATNDAVVAAKTAAGERMYEGRVVNIKSPLPAETNGGSGKGILVPLKGGPEAFSALSLYRYTAAVRKQRVDDDKGRRLKYRTTQNMNRMDKKANRLMNGVSVAHAAR</sequence>
<feature type="region of interest" description="Disordered" evidence="1">
    <location>
        <begin position="234"/>
        <end position="254"/>
    </location>
</feature>
<gene>
    <name evidence="3" type="ORF">CYCCA115_LOCUS8487</name>
</gene>
<organism evidence="3 4">
    <name type="scientific">Cylindrotheca closterium</name>
    <dbReference type="NCBI Taxonomy" id="2856"/>
    <lineage>
        <taxon>Eukaryota</taxon>
        <taxon>Sar</taxon>
        <taxon>Stramenopiles</taxon>
        <taxon>Ochrophyta</taxon>
        <taxon>Bacillariophyta</taxon>
        <taxon>Bacillariophyceae</taxon>
        <taxon>Bacillariophycidae</taxon>
        <taxon>Bacillariales</taxon>
        <taxon>Bacillariaceae</taxon>
        <taxon>Cylindrotheca</taxon>
    </lineage>
</organism>
<feature type="compositionally biased region" description="Acidic residues" evidence="1">
    <location>
        <begin position="234"/>
        <end position="253"/>
    </location>
</feature>
<dbReference type="AlphaFoldDB" id="A0AAD2CQW9"/>
<dbReference type="Proteomes" id="UP001295423">
    <property type="component" value="Unassembled WGS sequence"/>
</dbReference>
<keyword evidence="4" id="KW-1185">Reference proteome</keyword>
<dbReference type="PANTHER" id="PTHR13182">
    <property type="entry name" value="ZINC FINGER PROTEIN 622"/>
    <property type="match status" value="1"/>
</dbReference>
<feature type="compositionally biased region" description="Basic and acidic residues" evidence="1">
    <location>
        <begin position="64"/>
        <end position="87"/>
    </location>
</feature>
<comment type="caution">
    <text evidence="3">The sequence shown here is derived from an EMBL/GenBank/DDBJ whole genome shotgun (WGS) entry which is preliminary data.</text>
</comment>
<dbReference type="GO" id="GO:0042273">
    <property type="term" value="P:ribosomal large subunit biogenesis"/>
    <property type="evidence" value="ECO:0007669"/>
    <property type="project" value="TreeGrafter"/>
</dbReference>
<dbReference type="SUPFAM" id="SSF57667">
    <property type="entry name" value="beta-beta-alpha zinc fingers"/>
    <property type="match status" value="1"/>
</dbReference>
<name>A0AAD2CQW9_9STRA</name>
<dbReference type="InterPro" id="IPR013087">
    <property type="entry name" value="Znf_C2H2_type"/>
</dbReference>
<protein>
    <recommendedName>
        <fullName evidence="2">C2H2-type domain-containing protein</fullName>
    </recommendedName>
</protein>
<reference evidence="3" key="1">
    <citation type="submission" date="2023-08" db="EMBL/GenBank/DDBJ databases">
        <authorList>
            <person name="Audoor S."/>
            <person name="Bilcke G."/>
        </authorList>
    </citation>
    <scope>NUCLEOTIDE SEQUENCE</scope>
</reference>